<dbReference type="PANTHER" id="PTHR46825">
    <property type="entry name" value="D-ALANYL-D-ALANINE-CARBOXYPEPTIDASE/ENDOPEPTIDASE AMPH"/>
    <property type="match status" value="1"/>
</dbReference>
<dbReference type="InterPro" id="IPR050491">
    <property type="entry name" value="AmpC-like"/>
</dbReference>
<dbReference type="Proteomes" id="UP000245790">
    <property type="component" value="Unassembled WGS sequence"/>
</dbReference>
<dbReference type="SUPFAM" id="SSF56601">
    <property type="entry name" value="beta-lactamase/transpeptidase-like"/>
    <property type="match status" value="1"/>
</dbReference>
<proteinExistence type="predicted"/>
<dbReference type="Gene3D" id="3.40.710.10">
    <property type="entry name" value="DD-peptidase/beta-lactamase superfamily"/>
    <property type="match status" value="1"/>
</dbReference>
<dbReference type="InterPro" id="IPR001466">
    <property type="entry name" value="Beta-lactam-related"/>
</dbReference>
<evidence type="ECO:0000313" key="2">
    <source>
        <dbReference type="EMBL" id="PWK43593.1"/>
    </source>
</evidence>
<dbReference type="EMBL" id="QGGU01000016">
    <property type="protein sequence ID" value="PWK43593.1"/>
    <property type="molecule type" value="Genomic_DNA"/>
</dbReference>
<dbReference type="PROSITE" id="PS51257">
    <property type="entry name" value="PROKAR_LIPOPROTEIN"/>
    <property type="match status" value="1"/>
</dbReference>
<dbReference type="AlphaFoldDB" id="A0A316F8Q0"/>
<dbReference type="Pfam" id="PF00144">
    <property type="entry name" value="Beta-lactamase"/>
    <property type="match status" value="1"/>
</dbReference>
<feature type="domain" description="Beta-lactamase-related" evidence="1">
    <location>
        <begin position="34"/>
        <end position="321"/>
    </location>
</feature>
<keyword evidence="3" id="KW-1185">Reference proteome</keyword>
<sequence length="441" mass="48941">MKILIFICTSVLLIGCRNIKTEQLTTIPENVKSSIQKAVNSGHRPGVVIGLTNPNGSYFYSYGTAEAGKEKAINKNTQFAIGSLTKLFTSELLHLQVRDKVVTYQTQLKTIWPQVNDGANTELWQLADHKAALPRKISSNALANNDASELLALLKREVTLPSNTQYSNAGFAILGLALMETTEADLSSLLEKKVLKPMGLKDTGYQASFEHLASPHHVMMSIKSFRSEVPSIAHGAGGLYSTANDLITFLNVKMEPASKNLSSTKSVEDFSFEKLGWKKHQDDSFISYYHGGDGNGYQAFIGYRPDNRAGVVLLSNSSADDDLQQIALHLINPGIDLPDFETPPARMLSHESLAPLVGEYFLKSDPEGNSFNFISDEGQMIYLEKTPNNKVVRRTRLFGVTDKKFEMAEMPLTIDFSMSKSDSFDAIMRYQNKVFYLVKKQ</sequence>
<reference evidence="2 3" key="1">
    <citation type="submission" date="2018-05" db="EMBL/GenBank/DDBJ databases">
        <title>Genomic Encyclopedia of Type Strains, Phase IV (KMG-IV): sequencing the most valuable type-strain genomes for metagenomic binning, comparative biology and taxonomic classification.</title>
        <authorList>
            <person name="Goeker M."/>
        </authorList>
    </citation>
    <scope>NUCLEOTIDE SEQUENCE [LARGE SCALE GENOMIC DNA]</scope>
    <source>
        <strain evidence="2 3">DSM 25350</strain>
    </source>
</reference>
<evidence type="ECO:0000313" key="3">
    <source>
        <dbReference type="Proteomes" id="UP000245790"/>
    </source>
</evidence>
<dbReference type="OrthoDB" id="5377431at2"/>
<accession>A0A316F8Q0</accession>
<dbReference type="RefSeq" id="WP_109765028.1">
    <property type="nucleotide sequence ID" value="NZ_QGGU01000016.1"/>
</dbReference>
<evidence type="ECO:0000259" key="1">
    <source>
        <dbReference type="Pfam" id="PF00144"/>
    </source>
</evidence>
<protein>
    <submittedName>
        <fullName evidence="2">CubicO group peptidase (Beta-lactamase class C family)</fullName>
    </submittedName>
</protein>
<dbReference type="PANTHER" id="PTHR46825:SF9">
    <property type="entry name" value="BETA-LACTAMASE-RELATED DOMAIN-CONTAINING PROTEIN"/>
    <property type="match status" value="1"/>
</dbReference>
<organism evidence="2 3">
    <name type="scientific">Pleionea mediterranea</name>
    <dbReference type="NCBI Taxonomy" id="523701"/>
    <lineage>
        <taxon>Bacteria</taxon>
        <taxon>Pseudomonadati</taxon>
        <taxon>Pseudomonadota</taxon>
        <taxon>Gammaproteobacteria</taxon>
        <taxon>Oceanospirillales</taxon>
        <taxon>Pleioneaceae</taxon>
        <taxon>Pleionea</taxon>
    </lineage>
</organism>
<gene>
    <name evidence="2" type="ORF">C8D97_1167</name>
</gene>
<comment type="caution">
    <text evidence="2">The sequence shown here is derived from an EMBL/GenBank/DDBJ whole genome shotgun (WGS) entry which is preliminary data.</text>
</comment>
<dbReference type="InterPro" id="IPR012338">
    <property type="entry name" value="Beta-lactam/transpept-like"/>
</dbReference>
<name>A0A316F8Q0_9GAMM</name>